<protein>
    <submittedName>
        <fullName evidence="1">Uncharacterized protein</fullName>
    </submittedName>
</protein>
<evidence type="ECO:0000313" key="2">
    <source>
        <dbReference type="Proteomes" id="UP001060085"/>
    </source>
</evidence>
<evidence type="ECO:0000313" key="1">
    <source>
        <dbReference type="EMBL" id="KAI5648277.1"/>
    </source>
</evidence>
<keyword evidence="2" id="KW-1185">Reference proteome</keyword>
<dbReference type="EMBL" id="CM044708">
    <property type="protein sequence ID" value="KAI5648277.1"/>
    <property type="molecule type" value="Genomic_DNA"/>
</dbReference>
<accession>A0ACB9ZKR3</accession>
<sequence length="250" mass="27288">MAKIEVLICLVNALAILVAAYGSAEASGWNLAHATFYGDMSGAETMQGACGYGNLFDQGYGLKTTALSTALFNNGAKCGACFELKCVNDPQWCKSGATITVTATNFCPPNYTKPNENWCNPPLKHFDLSLPMFLNIAEYKAGIVPVAYRKVTCIKKGGIKFKISGNPYWMLVLVYNVGGAGDVVAVNIKGSNTRWIPMSRNWGQNWQTREDLKGQSLSFQVKTSDGRMVESDNVAPAHWRLGQTFEGKNF</sequence>
<name>A0ACB9ZKR3_CATRO</name>
<organism evidence="1 2">
    <name type="scientific">Catharanthus roseus</name>
    <name type="common">Madagascar periwinkle</name>
    <name type="synonym">Vinca rosea</name>
    <dbReference type="NCBI Taxonomy" id="4058"/>
    <lineage>
        <taxon>Eukaryota</taxon>
        <taxon>Viridiplantae</taxon>
        <taxon>Streptophyta</taxon>
        <taxon>Embryophyta</taxon>
        <taxon>Tracheophyta</taxon>
        <taxon>Spermatophyta</taxon>
        <taxon>Magnoliopsida</taxon>
        <taxon>eudicotyledons</taxon>
        <taxon>Gunneridae</taxon>
        <taxon>Pentapetalae</taxon>
        <taxon>asterids</taxon>
        <taxon>lamiids</taxon>
        <taxon>Gentianales</taxon>
        <taxon>Apocynaceae</taxon>
        <taxon>Rauvolfioideae</taxon>
        <taxon>Vinceae</taxon>
        <taxon>Catharanthinae</taxon>
        <taxon>Catharanthus</taxon>
    </lineage>
</organism>
<proteinExistence type="predicted"/>
<dbReference type="Proteomes" id="UP001060085">
    <property type="component" value="Linkage Group LG08"/>
</dbReference>
<reference evidence="2" key="1">
    <citation type="journal article" date="2023" name="Nat. Plants">
        <title>Single-cell RNA sequencing provides a high-resolution roadmap for understanding the multicellular compartmentation of specialized metabolism.</title>
        <authorList>
            <person name="Sun S."/>
            <person name="Shen X."/>
            <person name="Li Y."/>
            <person name="Li Y."/>
            <person name="Wang S."/>
            <person name="Li R."/>
            <person name="Zhang H."/>
            <person name="Shen G."/>
            <person name="Guo B."/>
            <person name="Wei J."/>
            <person name="Xu J."/>
            <person name="St-Pierre B."/>
            <person name="Chen S."/>
            <person name="Sun C."/>
        </authorList>
    </citation>
    <scope>NUCLEOTIDE SEQUENCE [LARGE SCALE GENOMIC DNA]</scope>
</reference>
<comment type="caution">
    <text evidence="1">The sequence shown here is derived from an EMBL/GenBank/DDBJ whole genome shotgun (WGS) entry which is preliminary data.</text>
</comment>
<gene>
    <name evidence="1" type="ORF">M9H77_34282</name>
</gene>